<dbReference type="Proteomes" id="UP001347884">
    <property type="component" value="Unassembled WGS sequence"/>
</dbReference>
<proteinExistence type="predicted"/>
<dbReference type="EMBL" id="JAMDKF010000015">
    <property type="protein sequence ID" value="MEE6041724.1"/>
    <property type="molecule type" value="Genomic_DNA"/>
</dbReference>
<protein>
    <submittedName>
        <fullName evidence="1">Phage antirepressor Ant</fullName>
    </submittedName>
</protein>
<name>A0ABU7QIJ7_AVIPA</name>
<reference evidence="1 2" key="1">
    <citation type="journal article" date="2022" name="Front. Microbiol.">
        <title>Commensal bacteria contribute to the growth of multidrug-resistant Avibacterium paragallinarum in chickens.</title>
        <authorList>
            <person name="Zhu J."/>
            <person name="Chen Y."/>
            <person name="Wu Y."/>
            <person name="Wang Y."/>
            <person name="Zhu K."/>
        </authorList>
    </citation>
    <scope>NUCLEOTIDE SEQUENCE [LARGE SCALE GENOMIC DNA]</scope>
    <source>
        <strain evidence="1 2">AV25</strain>
    </source>
</reference>
<accession>A0ABU7QIJ7</accession>
<gene>
    <name evidence="1" type="ORF">M5S13_07475</name>
</gene>
<feature type="non-terminal residue" evidence="1">
    <location>
        <position position="1"/>
    </location>
</feature>
<keyword evidence="2" id="KW-1185">Reference proteome</keyword>
<sequence length="73" mass="8345">SNEQAMLDSLVIGENLHHWKARTGVTNVRESFTTKQLSLLKLLQQTNTTLLVLDMPFSQRKSHLTRLIERGAK</sequence>
<evidence type="ECO:0000313" key="2">
    <source>
        <dbReference type="Proteomes" id="UP001347884"/>
    </source>
</evidence>
<evidence type="ECO:0000313" key="1">
    <source>
        <dbReference type="EMBL" id="MEE6041724.1"/>
    </source>
</evidence>
<comment type="caution">
    <text evidence="1">The sequence shown here is derived from an EMBL/GenBank/DDBJ whole genome shotgun (WGS) entry which is preliminary data.</text>
</comment>
<organism evidence="1 2">
    <name type="scientific">Avibacterium paragallinarum</name>
    <name type="common">Haemophilus gallinarum</name>
    <dbReference type="NCBI Taxonomy" id="728"/>
    <lineage>
        <taxon>Bacteria</taxon>
        <taxon>Pseudomonadati</taxon>
        <taxon>Pseudomonadota</taxon>
        <taxon>Gammaproteobacteria</taxon>
        <taxon>Pasteurellales</taxon>
        <taxon>Pasteurellaceae</taxon>
        <taxon>Avibacterium</taxon>
    </lineage>
</organism>